<name>A0A6J5NZK1_9CAUD</name>
<evidence type="ECO:0008006" key="4">
    <source>
        <dbReference type="Google" id="ProtNLM"/>
    </source>
</evidence>
<accession>A0A6J5NZK1</accession>
<feature type="compositionally biased region" description="Low complexity" evidence="1">
    <location>
        <begin position="461"/>
        <end position="470"/>
    </location>
</feature>
<gene>
    <name evidence="2" type="ORF">UFOVP436_70</name>
    <name evidence="3" type="ORF">UFOVP784_70</name>
</gene>
<reference evidence="3" key="1">
    <citation type="submission" date="2020-04" db="EMBL/GenBank/DDBJ databases">
        <authorList>
            <person name="Chiriac C."/>
            <person name="Salcher M."/>
            <person name="Ghai R."/>
            <person name="Kavagutti S V."/>
        </authorList>
    </citation>
    <scope>NUCLEOTIDE SEQUENCE</scope>
</reference>
<evidence type="ECO:0000256" key="1">
    <source>
        <dbReference type="SAM" id="MobiDB-lite"/>
    </source>
</evidence>
<feature type="compositionally biased region" description="Polar residues" evidence="1">
    <location>
        <begin position="496"/>
        <end position="509"/>
    </location>
</feature>
<dbReference type="EMBL" id="LR796418">
    <property type="protein sequence ID" value="CAB4143078.1"/>
    <property type="molecule type" value="Genomic_DNA"/>
</dbReference>
<sequence length="543" mass="62232">MAIKKYFPIRNKESEADFVAKKINPEDSKSISKIFKVASLALGYQGTSYFYEGRSNFEPSPYDFERILQAVDTDSYVKQAISKYKDLFWKEGWKIVGENQEAVSYLYQRIDYMEMAMKRPFLDFLIDLSDQLIKFSNVFAVKARGELNEYFPRTLNPLGASQPIVGYYLIPTEQVRILRDKYNRPKTYLQRTDPLTYTPTDRDPVWSADRVIHLFFDRKPGRAFGTPFLSNAMDDVVALRQMEEDIQNLVHRELFPLYKYVIGTADQPAEPDEIEKAAAEIENLRSEGGLILPYRHDVDVIGVGKEGLDATNYLQHFKERVSVGLGVAPHHLGMTMNGGNRSMSERLDTSLYDKVKQFQKQFAEMVRLHIFNELLFEGGFDPIENPLETSMSDRCYFKFNEIDTDTQVKKETHIIQKYVSSLITLTEARTEMGIDPEAQMDDLFSAIQTNQQKDIIDAQAAANPPAAPSADNKEQPAKKGSRNLPSNRKGVDNIIRPQNQSGKKTSPNIKRSDPDWINTVENLLQEQYDVKIEQSELTIQSEE</sequence>
<evidence type="ECO:0000313" key="3">
    <source>
        <dbReference type="EMBL" id="CAB4162601.1"/>
    </source>
</evidence>
<evidence type="ECO:0000313" key="2">
    <source>
        <dbReference type="EMBL" id="CAB4143078.1"/>
    </source>
</evidence>
<organism evidence="3">
    <name type="scientific">uncultured Caudovirales phage</name>
    <dbReference type="NCBI Taxonomy" id="2100421"/>
    <lineage>
        <taxon>Viruses</taxon>
        <taxon>Duplodnaviria</taxon>
        <taxon>Heunggongvirae</taxon>
        <taxon>Uroviricota</taxon>
        <taxon>Caudoviricetes</taxon>
        <taxon>Peduoviridae</taxon>
        <taxon>Maltschvirus</taxon>
        <taxon>Maltschvirus maltsch</taxon>
    </lineage>
</organism>
<feature type="region of interest" description="Disordered" evidence="1">
    <location>
        <begin position="461"/>
        <end position="515"/>
    </location>
</feature>
<protein>
    <recommendedName>
        <fullName evidence="4">Portal protein</fullName>
    </recommendedName>
</protein>
<dbReference type="EMBL" id="LR796737">
    <property type="protein sequence ID" value="CAB4162601.1"/>
    <property type="molecule type" value="Genomic_DNA"/>
</dbReference>
<proteinExistence type="predicted"/>